<dbReference type="Pfam" id="PF19742">
    <property type="entry name" value="DUF6231"/>
    <property type="match status" value="1"/>
</dbReference>
<dbReference type="RefSeq" id="WP_156573942.1">
    <property type="nucleotide sequence ID" value="NZ_CP046415.1"/>
</dbReference>
<sequence>MNAKKTPTLVMRAVEPASRNRLSQTDNRLIACRKPYPDAARLTVFARLDGTPGDFPDVASDDLDVDQLIARAIDTEVVIELIVELDAWSDALLPLFAALRDRANHPVIAHVGHDHPIGSDVDRKMVSLGFTRQAPDAPVYLFDIKTYKHTPDWLNARNWANPELWGKYRW</sequence>
<gene>
    <name evidence="1" type="ORF">GM160_06115</name>
</gene>
<organism evidence="1 2">
    <name type="scientific">Guyparkeria halophila</name>
    <dbReference type="NCBI Taxonomy" id="47960"/>
    <lineage>
        <taxon>Bacteria</taxon>
        <taxon>Pseudomonadati</taxon>
        <taxon>Pseudomonadota</taxon>
        <taxon>Gammaproteobacteria</taxon>
        <taxon>Chromatiales</taxon>
        <taxon>Thioalkalibacteraceae</taxon>
        <taxon>Guyparkeria</taxon>
    </lineage>
</organism>
<dbReference type="Proteomes" id="UP000427716">
    <property type="component" value="Chromosome"/>
</dbReference>
<dbReference type="EMBL" id="CP046415">
    <property type="protein sequence ID" value="QGT78506.1"/>
    <property type="molecule type" value="Genomic_DNA"/>
</dbReference>
<accession>A0A6I6CVS3</accession>
<dbReference type="InterPro" id="IPR046199">
    <property type="entry name" value="DUF6231"/>
</dbReference>
<keyword evidence="2" id="KW-1185">Reference proteome</keyword>
<dbReference type="AlphaFoldDB" id="A0A6I6CVS3"/>
<dbReference type="KEGG" id="ghl:GM160_06115"/>
<name>A0A6I6CVS3_9GAMM</name>
<evidence type="ECO:0000313" key="2">
    <source>
        <dbReference type="Proteomes" id="UP000427716"/>
    </source>
</evidence>
<proteinExistence type="predicted"/>
<reference evidence="1 2" key="1">
    <citation type="submission" date="2019-11" db="EMBL/GenBank/DDBJ databases">
        <authorList>
            <person name="Zhang J."/>
            <person name="Sun C."/>
        </authorList>
    </citation>
    <scope>NUCLEOTIDE SEQUENCE [LARGE SCALE GENOMIC DNA]</scope>
    <source>
        <strain evidence="2">sp2</strain>
    </source>
</reference>
<protein>
    <submittedName>
        <fullName evidence="1">Uncharacterized protein</fullName>
    </submittedName>
</protein>
<evidence type="ECO:0000313" key="1">
    <source>
        <dbReference type="EMBL" id="QGT78506.1"/>
    </source>
</evidence>